<proteinExistence type="predicted"/>
<dbReference type="InterPro" id="IPR036691">
    <property type="entry name" value="Endo/exonu/phosph_ase_sf"/>
</dbReference>
<dbReference type="InterPro" id="IPR005135">
    <property type="entry name" value="Endo/exonuclease/phosphatase"/>
</dbReference>
<keyword evidence="3" id="KW-1185">Reference proteome</keyword>
<dbReference type="Gene3D" id="3.60.10.10">
    <property type="entry name" value="Endonuclease/exonuclease/phosphatase"/>
    <property type="match status" value="1"/>
</dbReference>
<accession>A0A1Y1JG94</accession>
<evidence type="ECO:0000313" key="3">
    <source>
        <dbReference type="Proteomes" id="UP000195521"/>
    </source>
</evidence>
<dbReference type="Proteomes" id="UP000195521">
    <property type="component" value="Unassembled WGS sequence"/>
</dbReference>
<dbReference type="AlphaFoldDB" id="A0A1Y1JG94"/>
<name>A0A1Y1JG94_PLAGO</name>
<dbReference type="PANTHER" id="PTHR12121">
    <property type="entry name" value="CARBON CATABOLITE REPRESSOR PROTEIN 4"/>
    <property type="match status" value="1"/>
</dbReference>
<comment type="caution">
    <text evidence="2">The sequence shown here is derived from an EMBL/GenBank/DDBJ whole genome shotgun (WGS) entry which is preliminary data.</text>
</comment>
<dbReference type="InterPro" id="IPR050410">
    <property type="entry name" value="CCR4/nocturin_mRNA_transcr"/>
</dbReference>
<evidence type="ECO:0000259" key="1">
    <source>
        <dbReference type="Pfam" id="PF03372"/>
    </source>
</evidence>
<sequence length="337" mass="39011">MAGAKIRVCSWNIYNDIWHSVNDKVENKTHAYFRSISRLNFIQEMLLDGRFDIMCLQEVDHITITGLKKQSVNHKMTLVTSQQNFLESRRNNCCIMFRDNFKLVAKKDFNLNNSVSTHLTNYAYENLYHIEDAFIKELRARNSTATMILLELTSRKAFLGICNCHIHWNPSYADVKLFHTYFIVKEFCQFVHTTLVGWYSFIPLLLIGDFNSTPLLKIQGGPENTTLSGVYELITTGNLSKKHPHHPAQLRKNKDFQNYPDLNIDPFKSVFKEVNGSEPMFTNKTSKFSGCIDFIFYKELIPISAESIPRNLGKNEILPNSNFPSDHVILMSEFFLV</sequence>
<dbReference type="GO" id="GO:0000175">
    <property type="term" value="F:3'-5'-RNA exonuclease activity"/>
    <property type="evidence" value="ECO:0007669"/>
    <property type="project" value="TreeGrafter"/>
</dbReference>
<dbReference type="RefSeq" id="XP_028541693.1">
    <property type="nucleotide sequence ID" value="XM_028685892.1"/>
</dbReference>
<dbReference type="OMA" id="NDIWHSV"/>
<evidence type="ECO:0000313" key="2">
    <source>
        <dbReference type="EMBL" id="GAW79104.1"/>
    </source>
</evidence>
<dbReference type="EMBL" id="BDQF01000002">
    <property type="protein sequence ID" value="GAW79104.1"/>
    <property type="molecule type" value="Genomic_DNA"/>
</dbReference>
<dbReference type="Pfam" id="PF03372">
    <property type="entry name" value="Exo_endo_phos"/>
    <property type="match status" value="1"/>
</dbReference>
<dbReference type="OrthoDB" id="428734at2759"/>
<organism evidence="2 3">
    <name type="scientific">Plasmodium gonderi</name>
    <dbReference type="NCBI Taxonomy" id="77519"/>
    <lineage>
        <taxon>Eukaryota</taxon>
        <taxon>Sar</taxon>
        <taxon>Alveolata</taxon>
        <taxon>Apicomplexa</taxon>
        <taxon>Aconoidasida</taxon>
        <taxon>Haemosporida</taxon>
        <taxon>Plasmodiidae</taxon>
        <taxon>Plasmodium</taxon>
        <taxon>Plasmodium (Plasmodium)</taxon>
    </lineage>
</organism>
<dbReference type="PANTHER" id="PTHR12121:SF100">
    <property type="entry name" value="POLY(A)-SPECIFIC RIBONUCLEASE"/>
    <property type="match status" value="1"/>
</dbReference>
<reference evidence="3" key="1">
    <citation type="submission" date="2017-04" db="EMBL/GenBank/DDBJ databases">
        <title>Plasmodium gonderi genome.</title>
        <authorList>
            <person name="Arisue N."/>
            <person name="Honma H."/>
            <person name="Kawai S."/>
            <person name="Tougan T."/>
            <person name="Tanabe K."/>
            <person name="Horii T."/>
        </authorList>
    </citation>
    <scope>NUCLEOTIDE SEQUENCE [LARGE SCALE GENOMIC DNA]</scope>
    <source>
        <strain evidence="3">ATCC 30045</strain>
    </source>
</reference>
<gene>
    <name evidence="2" type="ORF">PGO_020740</name>
</gene>
<dbReference type="GeneID" id="39745804"/>
<protein>
    <submittedName>
        <fullName evidence="2">Carbon catabolite repressor protein 4</fullName>
    </submittedName>
</protein>
<feature type="domain" description="Endonuclease/exonuclease/phosphatase" evidence="1">
    <location>
        <begin position="9"/>
        <end position="327"/>
    </location>
</feature>
<dbReference type="SUPFAM" id="SSF56219">
    <property type="entry name" value="DNase I-like"/>
    <property type="match status" value="1"/>
</dbReference>